<gene>
    <name evidence="1" type="ORF">NDU88_002246</name>
</gene>
<name>A0AAV7VDS2_PLEWA</name>
<comment type="caution">
    <text evidence="1">The sequence shown here is derived from an EMBL/GenBank/DDBJ whole genome shotgun (WGS) entry which is preliminary data.</text>
</comment>
<dbReference type="EMBL" id="JANPWB010000003">
    <property type="protein sequence ID" value="KAJ1198405.1"/>
    <property type="molecule type" value="Genomic_DNA"/>
</dbReference>
<organism evidence="1 2">
    <name type="scientific">Pleurodeles waltl</name>
    <name type="common">Iberian ribbed newt</name>
    <dbReference type="NCBI Taxonomy" id="8319"/>
    <lineage>
        <taxon>Eukaryota</taxon>
        <taxon>Metazoa</taxon>
        <taxon>Chordata</taxon>
        <taxon>Craniata</taxon>
        <taxon>Vertebrata</taxon>
        <taxon>Euteleostomi</taxon>
        <taxon>Amphibia</taxon>
        <taxon>Batrachia</taxon>
        <taxon>Caudata</taxon>
        <taxon>Salamandroidea</taxon>
        <taxon>Salamandridae</taxon>
        <taxon>Pleurodelinae</taxon>
        <taxon>Pleurodeles</taxon>
    </lineage>
</organism>
<protein>
    <submittedName>
        <fullName evidence="1">Uncharacterized protein</fullName>
    </submittedName>
</protein>
<keyword evidence="2" id="KW-1185">Reference proteome</keyword>
<evidence type="ECO:0000313" key="2">
    <source>
        <dbReference type="Proteomes" id="UP001066276"/>
    </source>
</evidence>
<dbReference type="AlphaFoldDB" id="A0AAV7VDS2"/>
<reference evidence="1" key="1">
    <citation type="journal article" date="2022" name="bioRxiv">
        <title>Sequencing and chromosome-scale assembly of the giantPleurodeles waltlgenome.</title>
        <authorList>
            <person name="Brown T."/>
            <person name="Elewa A."/>
            <person name="Iarovenko S."/>
            <person name="Subramanian E."/>
            <person name="Araus A.J."/>
            <person name="Petzold A."/>
            <person name="Susuki M."/>
            <person name="Suzuki K.-i.T."/>
            <person name="Hayashi T."/>
            <person name="Toyoda A."/>
            <person name="Oliveira C."/>
            <person name="Osipova E."/>
            <person name="Leigh N.D."/>
            <person name="Simon A."/>
            <person name="Yun M.H."/>
        </authorList>
    </citation>
    <scope>NUCLEOTIDE SEQUENCE</scope>
    <source>
        <strain evidence="1">20211129_DDA</strain>
        <tissue evidence="1">Liver</tissue>
    </source>
</reference>
<dbReference type="Proteomes" id="UP001066276">
    <property type="component" value="Chromosome 2_1"/>
</dbReference>
<evidence type="ECO:0000313" key="1">
    <source>
        <dbReference type="EMBL" id="KAJ1198405.1"/>
    </source>
</evidence>
<sequence>MEVGSPEEAENRGCWWPAPWHAVTPSHTESRASTWGSDQVPLQRKRTLERLGLADARIESWGITIQGDRESSGSDGTTGFAGIWSGNISPKYEEHIYETELVVARSNIVRPQADK</sequence>
<proteinExistence type="predicted"/>
<accession>A0AAV7VDS2</accession>